<sequence length="47" mass="5156">MPVQPILPKKPPIPAKSFSLHVHSVPRTMSILAILNRGQAISPLFAR</sequence>
<accession>A0A7Z7I5B8</accession>
<evidence type="ECO:0000313" key="2">
    <source>
        <dbReference type="Proteomes" id="UP000219522"/>
    </source>
</evidence>
<evidence type="ECO:0000313" key="1">
    <source>
        <dbReference type="EMBL" id="SOE64337.1"/>
    </source>
</evidence>
<gene>
    <name evidence="1" type="ORF">SAMN05446927_2716</name>
</gene>
<proteinExistence type="predicted"/>
<dbReference type="Proteomes" id="UP000219522">
    <property type="component" value="Unassembled WGS sequence"/>
</dbReference>
<dbReference type="EMBL" id="OCSU01000001">
    <property type="protein sequence ID" value="SOE64337.1"/>
    <property type="molecule type" value="Genomic_DNA"/>
</dbReference>
<keyword evidence="2" id="KW-1185">Reference proteome</keyword>
<dbReference type="AlphaFoldDB" id="A0A7Z7I5B8"/>
<comment type="caution">
    <text evidence="1">The sequence shown here is derived from an EMBL/GenBank/DDBJ whole genome shotgun (WGS) entry which is preliminary data.</text>
</comment>
<reference evidence="1 2" key="1">
    <citation type="submission" date="2017-09" db="EMBL/GenBank/DDBJ databases">
        <authorList>
            <person name="Varghese N."/>
            <person name="Submissions S."/>
        </authorList>
    </citation>
    <scope>NUCLEOTIDE SEQUENCE [LARGE SCALE GENOMIC DNA]</scope>
    <source>
        <strain evidence="1 2">OK806</strain>
    </source>
</reference>
<name>A0A7Z7I5B8_9BURK</name>
<protein>
    <submittedName>
        <fullName evidence="1">Uncharacterized protein</fullName>
    </submittedName>
</protein>
<organism evidence="1 2">
    <name type="scientific">Caballeronia arationis</name>
    <dbReference type="NCBI Taxonomy" id="1777142"/>
    <lineage>
        <taxon>Bacteria</taxon>
        <taxon>Pseudomonadati</taxon>
        <taxon>Pseudomonadota</taxon>
        <taxon>Betaproteobacteria</taxon>
        <taxon>Burkholderiales</taxon>
        <taxon>Burkholderiaceae</taxon>
        <taxon>Caballeronia</taxon>
    </lineage>
</organism>